<dbReference type="EMBL" id="JAACJK010000172">
    <property type="protein sequence ID" value="KAF5319925.1"/>
    <property type="molecule type" value="Genomic_DNA"/>
</dbReference>
<evidence type="ECO:0000313" key="2">
    <source>
        <dbReference type="Proteomes" id="UP000541558"/>
    </source>
</evidence>
<gene>
    <name evidence="1" type="ORF">D9611_011011</name>
</gene>
<evidence type="ECO:0000313" key="1">
    <source>
        <dbReference type="EMBL" id="KAF5319925.1"/>
    </source>
</evidence>
<sequence>MGIAVMKQPRNPIRLGHAARIRCTPFDLSRAMNTPPTKVSVQTPTQSSMTAILSSRNQELKGGYYVKVQESIVMVPKSLFDQIPPEIRNSLFFSNGNGLSFHEPIHLHGPTVLQLRHLIHAFTNYPNLDIHNIPLDQLFNIAELACQYGLANIKSWVLRGVEAVLNRGDTPLRTGPNELFIRALRIATSYNYLPLRNSIEAKWITRLYWNQLSPLPALLEADKLGLPNLQRNSYYLHMVERATMGDIVEYCRQSPSSSSPLSHEQRTHLLEGYYSFAAYWKKTSLSPPDFMPSPECVGHAQCLAAWRMRWVMACSQPSLTPEVDVLKRLVGVETVLKGDEVLMACLDGACRMSALASISRKRTEVSRSLHHHFDLD</sequence>
<name>A0A8H5BAT4_9AGAR</name>
<keyword evidence="2" id="KW-1185">Reference proteome</keyword>
<accession>A0A8H5BAT4</accession>
<organism evidence="1 2">
    <name type="scientific">Ephemerocybe angulata</name>
    <dbReference type="NCBI Taxonomy" id="980116"/>
    <lineage>
        <taxon>Eukaryota</taxon>
        <taxon>Fungi</taxon>
        <taxon>Dikarya</taxon>
        <taxon>Basidiomycota</taxon>
        <taxon>Agaricomycotina</taxon>
        <taxon>Agaricomycetes</taxon>
        <taxon>Agaricomycetidae</taxon>
        <taxon>Agaricales</taxon>
        <taxon>Agaricineae</taxon>
        <taxon>Psathyrellaceae</taxon>
        <taxon>Ephemerocybe</taxon>
    </lineage>
</organism>
<comment type="caution">
    <text evidence="1">The sequence shown here is derived from an EMBL/GenBank/DDBJ whole genome shotgun (WGS) entry which is preliminary data.</text>
</comment>
<dbReference type="Proteomes" id="UP000541558">
    <property type="component" value="Unassembled WGS sequence"/>
</dbReference>
<protein>
    <submittedName>
        <fullName evidence="1">Uncharacterized protein</fullName>
    </submittedName>
</protein>
<proteinExistence type="predicted"/>
<dbReference type="OrthoDB" id="2914104at2759"/>
<reference evidence="1 2" key="1">
    <citation type="journal article" date="2020" name="ISME J.">
        <title>Uncovering the hidden diversity of litter-decomposition mechanisms in mushroom-forming fungi.</title>
        <authorList>
            <person name="Floudas D."/>
            <person name="Bentzer J."/>
            <person name="Ahren D."/>
            <person name="Johansson T."/>
            <person name="Persson P."/>
            <person name="Tunlid A."/>
        </authorList>
    </citation>
    <scope>NUCLEOTIDE SEQUENCE [LARGE SCALE GENOMIC DNA]</scope>
    <source>
        <strain evidence="1 2">CBS 175.51</strain>
    </source>
</reference>
<dbReference type="AlphaFoldDB" id="A0A8H5BAT4"/>